<dbReference type="AlphaFoldDB" id="A0AAV0EN51"/>
<dbReference type="Pfam" id="PF03004">
    <property type="entry name" value="Transposase_24"/>
    <property type="match status" value="1"/>
</dbReference>
<feature type="coiled-coil region" evidence="1">
    <location>
        <begin position="361"/>
        <end position="400"/>
    </location>
</feature>
<feature type="region of interest" description="Disordered" evidence="2">
    <location>
        <begin position="1"/>
        <end position="69"/>
    </location>
</feature>
<organism evidence="3 4">
    <name type="scientific">Cuscuta epithymum</name>
    <dbReference type="NCBI Taxonomy" id="186058"/>
    <lineage>
        <taxon>Eukaryota</taxon>
        <taxon>Viridiplantae</taxon>
        <taxon>Streptophyta</taxon>
        <taxon>Embryophyta</taxon>
        <taxon>Tracheophyta</taxon>
        <taxon>Spermatophyta</taxon>
        <taxon>Magnoliopsida</taxon>
        <taxon>eudicotyledons</taxon>
        <taxon>Gunneridae</taxon>
        <taxon>Pentapetalae</taxon>
        <taxon>asterids</taxon>
        <taxon>lamiids</taxon>
        <taxon>Solanales</taxon>
        <taxon>Convolvulaceae</taxon>
        <taxon>Cuscuteae</taxon>
        <taxon>Cuscuta</taxon>
        <taxon>Cuscuta subgen. Cuscuta</taxon>
    </lineage>
</organism>
<keyword evidence="4" id="KW-1185">Reference proteome</keyword>
<accession>A0AAV0EN51</accession>
<proteinExistence type="predicted"/>
<feature type="compositionally biased region" description="Basic and acidic residues" evidence="2">
    <location>
        <begin position="54"/>
        <end position="64"/>
    </location>
</feature>
<evidence type="ECO:0008006" key="5">
    <source>
        <dbReference type="Google" id="ProtNLM"/>
    </source>
</evidence>
<protein>
    <recommendedName>
        <fullName evidence="5">Transposase, Ptta/En/Spm, plant</fullName>
    </recommendedName>
</protein>
<sequence length="421" mass="49187">MPPTKRTIKSSLLKARMISLEQPNEETDSEVSSPDDEVEDHYNEFDDKEMEDQHDERTDERTNEQSEELFDDEMEEQPTLLIQEPFEHPPLQPCGKPKKFVKVVGKKLIPSNPVSRNLRTSLKTRLDPEGHTWKTVTKRTKVFYWKEFEKHFYWTLAVNDMVHKLWLQNSARRYSDFLGEAKSEETKKGKTYAYIKSNVWVKWKQAWNAPNAKKKSEINKKNRKGSSGVGVCTHTGGSLSHQEIAEKLEKELNRKPNVLDLFLYTHTKKHDRVTFIDERSRKVYEAFQAKAEALKRETQIEELTEEKINKIYYEVVGGHIRARVYGTGSGESLFYGNDDGGAASTTTSLDPSSAEVHSQVQKLFEQEAEQLRKVVREEMREQMKLEMREEMREQMQLEMREEVQRQVREFFKSSSQPAPSN</sequence>
<name>A0AAV0EN51_9ASTE</name>
<dbReference type="InterPro" id="IPR004252">
    <property type="entry name" value="Probable_transposase_24"/>
</dbReference>
<keyword evidence="1" id="KW-0175">Coiled coil</keyword>
<comment type="caution">
    <text evidence="3">The sequence shown here is derived from an EMBL/GenBank/DDBJ whole genome shotgun (WGS) entry which is preliminary data.</text>
</comment>
<evidence type="ECO:0000256" key="1">
    <source>
        <dbReference type="SAM" id="Coils"/>
    </source>
</evidence>
<reference evidence="3" key="1">
    <citation type="submission" date="2022-07" db="EMBL/GenBank/DDBJ databases">
        <authorList>
            <person name="Macas J."/>
            <person name="Novak P."/>
            <person name="Neumann P."/>
        </authorList>
    </citation>
    <scope>NUCLEOTIDE SEQUENCE</scope>
</reference>
<feature type="compositionally biased region" description="Acidic residues" evidence="2">
    <location>
        <begin position="23"/>
        <end position="39"/>
    </location>
</feature>
<feature type="region of interest" description="Disordered" evidence="2">
    <location>
        <begin position="212"/>
        <end position="231"/>
    </location>
</feature>
<evidence type="ECO:0000256" key="2">
    <source>
        <dbReference type="SAM" id="MobiDB-lite"/>
    </source>
</evidence>
<gene>
    <name evidence="3" type="ORF">CEPIT_LOCUS25669</name>
</gene>
<evidence type="ECO:0000313" key="3">
    <source>
        <dbReference type="EMBL" id="CAH9124014.1"/>
    </source>
</evidence>
<evidence type="ECO:0000313" key="4">
    <source>
        <dbReference type="Proteomes" id="UP001152523"/>
    </source>
</evidence>
<dbReference type="EMBL" id="CAMAPF010000933">
    <property type="protein sequence ID" value="CAH9124014.1"/>
    <property type="molecule type" value="Genomic_DNA"/>
</dbReference>
<dbReference type="Proteomes" id="UP001152523">
    <property type="component" value="Unassembled WGS sequence"/>
</dbReference>